<gene>
    <name evidence="6" type="primary">yxaF</name>
    <name evidence="6" type="ORF">A8U91_02227</name>
</gene>
<reference evidence="6 7" key="1">
    <citation type="submission" date="2016-06" db="EMBL/GenBank/DDBJ databases">
        <title>Genome sequence of halotolerant plant growth promoting strain of Halomonas elongata HEK1 isolated from salterns of Rann of Kutch, Gujarat, India.</title>
        <authorList>
            <person name="Gaba S."/>
            <person name="Singh R.N."/>
            <person name="Abrol S."/>
            <person name="Kaushik R."/>
            <person name="Saxena A.K."/>
        </authorList>
    </citation>
    <scope>NUCLEOTIDE SEQUENCE [LARGE SCALE GENOMIC DNA]</scope>
    <source>
        <strain evidence="6 7">HEK1</strain>
    </source>
</reference>
<dbReference type="EMBL" id="MAJD01000001">
    <property type="protein sequence ID" value="OBX37848.1"/>
    <property type="molecule type" value="Genomic_DNA"/>
</dbReference>
<keyword evidence="3" id="KW-0804">Transcription</keyword>
<dbReference type="Gene3D" id="1.10.357.10">
    <property type="entry name" value="Tetracycline Repressor, domain 2"/>
    <property type="match status" value="1"/>
</dbReference>
<proteinExistence type="predicted"/>
<dbReference type="PRINTS" id="PR00455">
    <property type="entry name" value="HTHTETR"/>
</dbReference>
<dbReference type="PATRIC" id="fig|2746.7.peg.2283"/>
<accession>A0A1B8P6I0</accession>
<dbReference type="InterPro" id="IPR036271">
    <property type="entry name" value="Tet_transcr_reg_TetR-rel_C_sf"/>
</dbReference>
<dbReference type="SUPFAM" id="SSF48498">
    <property type="entry name" value="Tetracyclin repressor-like, C-terminal domain"/>
    <property type="match status" value="1"/>
</dbReference>
<dbReference type="PANTHER" id="PTHR47506:SF1">
    <property type="entry name" value="HTH-TYPE TRANSCRIPTIONAL REGULATOR YJDC"/>
    <property type="match status" value="1"/>
</dbReference>
<protein>
    <submittedName>
        <fullName evidence="6">Putative HTH-type transcriptional regulator YxaF</fullName>
    </submittedName>
</protein>
<evidence type="ECO:0000256" key="1">
    <source>
        <dbReference type="ARBA" id="ARBA00023015"/>
    </source>
</evidence>
<feature type="domain" description="HTH tetR-type" evidence="5">
    <location>
        <begin position="1"/>
        <end position="61"/>
    </location>
</feature>
<evidence type="ECO:0000313" key="7">
    <source>
        <dbReference type="Proteomes" id="UP000092504"/>
    </source>
</evidence>
<evidence type="ECO:0000313" key="6">
    <source>
        <dbReference type="EMBL" id="OBX37848.1"/>
    </source>
</evidence>
<evidence type="ECO:0000259" key="5">
    <source>
        <dbReference type="PROSITE" id="PS50977"/>
    </source>
</evidence>
<keyword evidence="1" id="KW-0805">Transcription regulation</keyword>
<dbReference type="InterPro" id="IPR009057">
    <property type="entry name" value="Homeodomain-like_sf"/>
</dbReference>
<evidence type="ECO:0000256" key="3">
    <source>
        <dbReference type="ARBA" id="ARBA00023163"/>
    </source>
</evidence>
<dbReference type="AlphaFoldDB" id="A0A1B8P6I0"/>
<dbReference type="RefSeq" id="WP_065241038.1">
    <property type="nucleotide sequence ID" value="NZ_JANIAS020000027.1"/>
</dbReference>
<evidence type="ECO:0000256" key="2">
    <source>
        <dbReference type="ARBA" id="ARBA00023125"/>
    </source>
</evidence>
<evidence type="ECO:0000256" key="4">
    <source>
        <dbReference type="PROSITE-ProRule" id="PRU00335"/>
    </source>
</evidence>
<name>A0A1B8P6I0_HALEL</name>
<dbReference type="PROSITE" id="PS50977">
    <property type="entry name" value="HTH_TETR_2"/>
    <property type="match status" value="1"/>
</dbReference>
<dbReference type="FunFam" id="1.10.10.60:FF:000141">
    <property type="entry name" value="TetR family transcriptional regulator"/>
    <property type="match status" value="1"/>
</dbReference>
<dbReference type="GO" id="GO:0003677">
    <property type="term" value="F:DNA binding"/>
    <property type="evidence" value="ECO:0007669"/>
    <property type="project" value="UniProtKB-UniRule"/>
</dbReference>
<dbReference type="Proteomes" id="UP000092504">
    <property type="component" value="Unassembled WGS sequence"/>
</dbReference>
<dbReference type="SUPFAM" id="SSF46689">
    <property type="entry name" value="Homeodomain-like"/>
    <property type="match status" value="1"/>
</dbReference>
<keyword evidence="2 4" id="KW-0238">DNA-binding</keyword>
<sequence>MAKRDDILATATRLFGEHGYHAVGVDRIRDEAEVSKMTLYHHFPGKEALVEAVLEQRHERFMASLNAAVESSSTWETRLRAVFDWHARWFASEDFHGCMFLKATEEYAREPASLLALSRRHKAEVKALVEEIIAAQEGVSAPRLARLVQVTLDGMIVNAYLFGPDAVDDAWAALAPLLALDARPLDREGAADWTQP</sequence>
<dbReference type="InterPro" id="IPR001647">
    <property type="entry name" value="HTH_TetR"/>
</dbReference>
<comment type="caution">
    <text evidence="6">The sequence shown here is derived from an EMBL/GenBank/DDBJ whole genome shotgun (WGS) entry which is preliminary data.</text>
</comment>
<feature type="DNA-binding region" description="H-T-H motif" evidence="4">
    <location>
        <begin position="24"/>
        <end position="43"/>
    </location>
</feature>
<dbReference type="PANTHER" id="PTHR47506">
    <property type="entry name" value="TRANSCRIPTIONAL REGULATORY PROTEIN"/>
    <property type="match status" value="1"/>
</dbReference>
<organism evidence="6 7">
    <name type="scientific">Halomonas elongata</name>
    <dbReference type="NCBI Taxonomy" id="2746"/>
    <lineage>
        <taxon>Bacteria</taxon>
        <taxon>Pseudomonadati</taxon>
        <taxon>Pseudomonadota</taxon>
        <taxon>Gammaproteobacteria</taxon>
        <taxon>Oceanospirillales</taxon>
        <taxon>Halomonadaceae</taxon>
        <taxon>Halomonas</taxon>
    </lineage>
</organism>
<dbReference type="Pfam" id="PF00440">
    <property type="entry name" value="TetR_N"/>
    <property type="match status" value="1"/>
</dbReference>